<dbReference type="Pfam" id="PF00034">
    <property type="entry name" value="Cytochrom_C"/>
    <property type="match status" value="1"/>
</dbReference>
<evidence type="ECO:0000259" key="5">
    <source>
        <dbReference type="PROSITE" id="PS51007"/>
    </source>
</evidence>
<dbReference type="InterPro" id="IPR036909">
    <property type="entry name" value="Cyt_c-like_dom_sf"/>
</dbReference>
<dbReference type="InterPro" id="IPR009056">
    <property type="entry name" value="Cyt_c-like_dom"/>
</dbReference>
<feature type="domain" description="Cytochrome c" evidence="5">
    <location>
        <begin position="187"/>
        <end position="293"/>
    </location>
</feature>
<dbReference type="AlphaFoldDB" id="A0A238YJW7"/>
<keyword evidence="7" id="KW-1185">Reference proteome</keyword>
<sequence>MRKALTFVALAALVAVGAVLFVTRPTPVNEAAFSNLTGSDTQGELVFIAAGCASCHHAPDAKGEAKLVLAGGQRFVSDFGTFVAPNISPDPQAGIGGWTLTDFASAVTRGVSPEGQHLYPAFPYSAYTHMVPQDVADLWAYLRTLPASDVQSQPHEVGFPFNIRLGLGLWKMLFMSDQWVVADTDDESLTRGRYLVEALAHCGECHTPRNVLGGLQRNAWLSGAENPDGPGRIPALTPDKLTWSETDIAYYLETGFTPDFDSVGGHMVEVVENFGKLPASDRAAVAAYLKALPEPAKN</sequence>
<organism evidence="6 7">
    <name type="scientific">Puniceibacterium sediminis</name>
    <dbReference type="NCBI Taxonomy" id="1608407"/>
    <lineage>
        <taxon>Bacteria</taxon>
        <taxon>Pseudomonadati</taxon>
        <taxon>Pseudomonadota</taxon>
        <taxon>Alphaproteobacteria</taxon>
        <taxon>Rhodobacterales</taxon>
        <taxon>Paracoccaceae</taxon>
        <taxon>Puniceibacterium</taxon>
    </lineage>
</organism>
<proteinExistence type="predicted"/>
<protein>
    <submittedName>
        <fullName evidence="6">Cytochrome c, mono- and diheme variants</fullName>
    </submittedName>
</protein>
<gene>
    <name evidence="6" type="ORF">SAMN06265370_11759</name>
</gene>
<reference evidence="6 7" key="1">
    <citation type="submission" date="2017-06" db="EMBL/GenBank/DDBJ databases">
        <authorList>
            <person name="Kim H.J."/>
            <person name="Triplett B.A."/>
        </authorList>
    </citation>
    <scope>NUCLEOTIDE SEQUENCE [LARGE SCALE GENOMIC DNA]</scope>
    <source>
        <strain evidence="6 7">DSM 29052</strain>
    </source>
</reference>
<dbReference type="GO" id="GO:0009055">
    <property type="term" value="F:electron transfer activity"/>
    <property type="evidence" value="ECO:0007669"/>
    <property type="project" value="InterPro"/>
</dbReference>
<accession>A0A238YJW7</accession>
<keyword evidence="2 4" id="KW-0479">Metal-binding</keyword>
<dbReference type="GO" id="GO:0020037">
    <property type="term" value="F:heme binding"/>
    <property type="evidence" value="ECO:0007669"/>
    <property type="project" value="InterPro"/>
</dbReference>
<dbReference type="SUPFAM" id="SSF46626">
    <property type="entry name" value="Cytochrome c"/>
    <property type="match status" value="2"/>
</dbReference>
<dbReference type="Gene3D" id="1.10.760.10">
    <property type="entry name" value="Cytochrome c-like domain"/>
    <property type="match status" value="2"/>
</dbReference>
<dbReference type="GO" id="GO:0046872">
    <property type="term" value="F:metal ion binding"/>
    <property type="evidence" value="ECO:0007669"/>
    <property type="project" value="UniProtKB-KW"/>
</dbReference>
<dbReference type="Proteomes" id="UP000198417">
    <property type="component" value="Unassembled WGS sequence"/>
</dbReference>
<dbReference type="EMBL" id="FZNN01000017">
    <property type="protein sequence ID" value="SNR70923.1"/>
    <property type="molecule type" value="Genomic_DNA"/>
</dbReference>
<keyword evidence="1 4" id="KW-0349">Heme</keyword>
<name>A0A238YJW7_9RHOB</name>
<dbReference type="PANTHER" id="PTHR35008:SF8">
    <property type="entry name" value="ALCOHOL DEHYDROGENASE CYTOCHROME C SUBUNIT"/>
    <property type="match status" value="1"/>
</dbReference>
<evidence type="ECO:0000256" key="1">
    <source>
        <dbReference type="ARBA" id="ARBA00022617"/>
    </source>
</evidence>
<dbReference type="RefSeq" id="WP_089272533.1">
    <property type="nucleotide sequence ID" value="NZ_FZNN01000017.1"/>
</dbReference>
<feature type="domain" description="Cytochrome c" evidence="5">
    <location>
        <begin position="38"/>
        <end position="146"/>
    </location>
</feature>
<evidence type="ECO:0000256" key="2">
    <source>
        <dbReference type="ARBA" id="ARBA00022723"/>
    </source>
</evidence>
<dbReference type="InterPro" id="IPR051459">
    <property type="entry name" value="Cytochrome_c-type_DH"/>
</dbReference>
<evidence type="ECO:0000256" key="3">
    <source>
        <dbReference type="ARBA" id="ARBA00023004"/>
    </source>
</evidence>
<evidence type="ECO:0000313" key="6">
    <source>
        <dbReference type="EMBL" id="SNR70923.1"/>
    </source>
</evidence>
<dbReference type="PANTHER" id="PTHR35008">
    <property type="entry name" value="BLL4482 PROTEIN-RELATED"/>
    <property type="match status" value="1"/>
</dbReference>
<dbReference type="OrthoDB" id="9811281at2"/>
<keyword evidence="3 4" id="KW-0408">Iron</keyword>
<evidence type="ECO:0000313" key="7">
    <source>
        <dbReference type="Proteomes" id="UP000198417"/>
    </source>
</evidence>
<evidence type="ECO:0000256" key="4">
    <source>
        <dbReference type="PROSITE-ProRule" id="PRU00433"/>
    </source>
</evidence>
<dbReference type="PROSITE" id="PS51007">
    <property type="entry name" value="CYTC"/>
    <property type="match status" value="2"/>
</dbReference>